<reference evidence="1" key="1">
    <citation type="journal article" date="2001" name="Int. J. Syst. Evol. Microbiol.">
        <title>Methanofollis aquaemaris sp. nov., a methanogen isolated from an aquaculture fish pond.</title>
        <authorList>
            <person name="Lai M.C."/>
            <person name="Chen S.C."/>
        </authorList>
    </citation>
    <scope>NUCLEOTIDE SEQUENCE</scope>
    <source>
        <strain evidence="1">N2F9704</strain>
    </source>
</reference>
<reference evidence="1" key="2">
    <citation type="submission" date="2019-02" db="EMBL/GenBank/DDBJ databases">
        <authorList>
            <person name="Chen S.-C."/>
            <person name="Chien H.-H."/>
            <person name="Lai M.-C."/>
        </authorList>
    </citation>
    <scope>NUCLEOTIDE SEQUENCE</scope>
    <source>
        <strain evidence="1">N2F9704</strain>
    </source>
</reference>
<evidence type="ECO:0000313" key="2">
    <source>
        <dbReference type="Proteomes" id="UP001042704"/>
    </source>
</evidence>
<dbReference type="AlphaFoldDB" id="A0A8A3S3T3"/>
<dbReference type="EMBL" id="CP036172">
    <property type="protein sequence ID" value="QSZ66320.1"/>
    <property type="molecule type" value="Genomic_DNA"/>
</dbReference>
<sequence>MSEMLIASREIPALINHFGGEVVISYPIYGIRLLEARPEGTGYRISILSNPDEFYAASLRFGEHAMEMPFFSDFEECLLASGVTTYANMEAFREKAKIYRGLKKEISFGLDTNLMYHRFFTTSRALRPDEVILTGIVRQEIEYVLNHKYSARFIAELRESAPEASWYIAEFENRRKKKSRKAAYLAMPEYKTLRDRAILVDEGEKAVHATRENDQMIVEALRRFEEKRFGLPVLLTADGSMADLCDAEGVEYFLFRAPYHPKPRHASPETFFKLVAHLALSFGVVTIGSAVLFGEFGGKGDDPDAFRLTFIGDDHHTECERDIELCRKLSALGIRR</sequence>
<evidence type="ECO:0000313" key="1">
    <source>
        <dbReference type="EMBL" id="QSZ66320.1"/>
    </source>
</evidence>
<keyword evidence="2" id="KW-1185">Reference proteome</keyword>
<protein>
    <recommendedName>
        <fullName evidence="3">PIN domain-containing protein</fullName>
    </recommendedName>
</protein>
<name>A0A8A3S3T3_9EURY</name>
<dbReference type="GeneID" id="76423049"/>
<dbReference type="Proteomes" id="UP001042704">
    <property type="component" value="Chromosome"/>
</dbReference>
<evidence type="ECO:0008006" key="3">
    <source>
        <dbReference type="Google" id="ProtNLM"/>
    </source>
</evidence>
<dbReference type="RefSeq" id="WP_265581646.1">
    <property type="nucleotide sequence ID" value="NZ_CP036172.1"/>
</dbReference>
<gene>
    <name evidence="1" type="ORF">RJ40_01790</name>
</gene>
<accession>A0A8A3S3T3</accession>
<proteinExistence type="predicted"/>
<organism evidence="1 2">
    <name type="scientific">Methanofollis aquaemaris</name>
    <dbReference type="NCBI Taxonomy" id="126734"/>
    <lineage>
        <taxon>Archaea</taxon>
        <taxon>Methanobacteriati</taxon>
        <taxon>Methanobacteriota</taxon>
        <taxon>Stenosarchaea group</taxon>
        <taxon>Methanomicrobia</taxon>
        <taxon>Methanomicrobiales</taxon>
        <taxon>Methanomicrobiaceae</taxon>
        <taxon>Methanofollis</taxon>
    </lineage>
</organism>
<dbReference type="KEGG" id="maqe:RJ40_01790"/>